<evidence type="ECO:0000256" key="1">
    <source>
        <dbReference type="ARBA" id="ARBA00004651"/>
    </source>
</evidence>
<proteinExistence type="inferred from homology"/>
<reference evidence="9 10" key="1">
    <citation type="journal article" date="2018" name="Front. Microbiol.">
        <title>Hydrolytic Capabilities as a Key to Environmental Success: Chitinolytic and Cellulolytic Acidobacteria From Acidic Sub-arctic Soils and Boreal Peatlands.</title>
        <authorList>
            <person name="Belova S.E."/>
            <person name="Ravin N.V."/>
            <person name="Pankratov T.A."/>
            <person name="Rakitin A.L."/>
            <person name="Ivanova A.A."/>
            <person name="Beletsky A.V."/>
            <person name="Mardanov A.V."/>
            <person name="Sinninghe Damste J.S."/>
            <person name="Dedysh S.N."/>
        </authorList>
    </citation>
    <scope>NUCLEOTIDE SEQUENCE [LARGE SCALE GENOMIC DNA]</scope>
    <source>
        <strain evidence="9 10">SBC82</strain>
    </source>
</reference>
<evidence type="ECO:0000256" key="7">
    <source>
        <dbReference type="ARBA" id="ARBA00023136"/>
    </source>
</evidence>
<evidence type="ECO:0000256" key="3">
    <source>
        <dbReference type="ARBA" id="ARBA00022448"/>
    </source>
</evidence>
<evidence type="ECO:0000256" key="5">
    <source>
        <dbReference type="ARBA" id="ARBA00022692"/>
    </source>
</evidence>
<dbReference type="EMBL" id="CP030840">
    <property type="protein sequence ID" value="AXC11597.1"/>
    <property type="molecule type" value="Genomic_DNA"/>
</dbReference>
<keyword evidence="3" id="KW-0813">Transport</keyword>
<evidence type="ECO:0000313" key="10">
    <source>
        <dbReference type="Proteomes" id="UP000253606"/>
    </source>
</evidence>
<evidence type="ECO:0000256" key="8">
    <source>
        <dbReference type="RuleBase" id="RU363041"/>
    </source>
</evidence>
<keyword evidence="6 8" id="KW-1133">Transmembrane helix</keyword>
<evidence type="ECO:0000256" key="6">
    <source>
        <dbReference type="ARBA" id="ARBA00022989"/>
    </source>
</evidence>
<organism evidence="9 10">
    <name type="scientific">Acidisarcina polymorpha</name>
    <dbReference type="NCBI Taxonomy" id="2211140"/>
    <lineage>
        <taxon>Bacteria</taxon>
        <taxon>Pseudomonadati</taxon>
        <taxon>Acidobacteriota</taxon>
        <taxon>Terriglobia</taxon>
        <taxon>Terriglobales</taxon>
        <taxon>Acidobacteriaceae</taxon>
        <taxon>Acidisarcina</taxon>
    </lineage>
</organism>
<evidence type="ECO:0000256" key="2">
    <source>
        <dbReference type="ARBA" id="ARBA00009142"/>
    </source>
</evidence>
<dbReference type="Proteomes" id="UP000253606">
    <property type="component" value="Chromosome"/>
</dbReference>
<feature type="transmembrane region" description="Helical" evidence="8">
    <location>
        <begin position="219"/>
        <end position="236"/>
    </location>
</feature>
<feature type="transmembrane region" description="Helical" evidence="8">
    <location>
        <begin position="76"/>
        <end position="96"/>
    </location>
</feature>
<feature type="transmembrane region" description="Helical" evidence="8">
    <location>
        <begin position="103"/>
        <end position="121"/>
    </location>
</feature>
<sequence>MLPTLTWPHVWLLIASLLAGALNAMAGGGSFLSFPAVLGTGMLPIQANATNTVALWPGQFASIAAYWDDLKHNLRLLAPLGAAALLGGLAGGLVLLRTGQATFLRLVPWLLLVAALLFAVSTPVSRWLQRRAAARETARLVSGSTLPAGRVSMTPLFLGMVLVCFYIGYFGAGAGFLVMSLLAIFGVEEINQINALKVVTTCLANGIAVVTFVIEKQVLWQTCLLMMVTAAIGGYFGGRWARRVDARVMRGVVVAIGLGMAGYFFWRGV</sequence>
<name>A0A2Z5FYQ4_9BACT</name>
<comment type="subcellular location">
    <subcellularLocation>
        <location evidence="1 8">Cell membrane</location>
        <topology evidence="1 8">Multi-pass membrane protein</topology>
    </subcellularLocation>
</comment>
<dbReference type="PANTHER" id="PTHR30269:SF0">
    <property type="entry name" value="MEMBRANE TRANSPORTER PROTEIN YFCA-RELATED"/>
    <property type="match status" value="1"/>
</dbReference>
<keyword evidence="4 8" id="KW-1003">Cell membrane</keyword>
<feature type="transmembrane region" description="Helical" evidence="8">
    <location>
        <begin position="156"/>
        <end position="183"/>
    </location>
</feature>
<keyword evidence="7 8" id="KW-0472">Membrane</keyword>
<dbReference type="PANTHER" id="PTHR30269">
    <property type="entry name" value="TRANSMEMBRANE PROTEIN YFCA"/>
    <property type="match status" value="1"/>
</dbReference>
<dbReference type="AlphaFoldDB" id="A0A2Z5FYQ4"/>
<gene>
    <name evidence="9" type="ORF">ACPOL_2273</name>
</gene>
<dbReference type="InterPro" id="IPR002781">
    <property type="entry name" value="TM_pro_TauE-like"/>
</dbReference>
<keyword evidence="10" id="KW-1185">Reference proteome</keyword>
<evidence type="ECO:0000256" key="4">
    <source>
        <dbReference type="ARBA" id="ARBA00022475"/>
    </source>
</evidence>
<dbReference type="RefSeq" id="WP_114207021.1">
    <property type="nucleotide sequence ID" value="NZ_CP030840.1"/>
</dbReference>
<dbReference type="Pfam" id="PF01925">
    <property type="entry name" value="TauE"/>
    <property type="match status" value="1"/>
</dbReference>
<feature type="transmembrane region" description="Helical" evidence="8">
    <location>
        <begin position="248"/>
        <end position="266"/>
    </location>
</feature>
<keyword evidence="5 8" id="KW-0812">Transmembrane</keyword>
<dbReference type="GO" id="GO:0005886">
    <property type="term" value="C:plasma membrane"/>
    <property type="evidence" value="ECO:0007669"/>
    <property type="project" value="UniProtKB-SubCell"/>
</dbReference>
<accession>A0A2Z5FYQ4</accession>
<comment type="similarity">
    <text evidence="2 8">Belongs to the 4-toluene sulfonate uptake permease (TSUP) (TC 2.A.102) family.</text>
</comment>
<dbReference type="OrthoDB" id="9807082at2"/>
<protein>
    <recommendedName>
        <fullName evidence="8">Probable membrane transporter protein</fullName>
    </recommendedName>
</protein>
<feature type="transmembrane region" description="Helical" evidence="8">
    <location>
        <begin position="195"/>
        <end position="213"/>
    </location>
</feature>
<dbReference type="KEGG" id="abas:ACPOL_2273"/>
<dbReference type="InterPro" id="IPR052017">
    <property type="entry name" value="TSUP"/>
</dbReference>
<evidence type="ECO:0000313" key="9">
    <source>
        <dbReference type="EMBL" id="AXC11597.1"/>
    </source>
</evidence>